<dbReference type="Proteomes" id="UP000190675">
    <property type="component" value="Chromosome I"/>
</dbReference>
<reference evidence="1 2" key="1">
    <citation type="submission" date="2016-11" db="EMBL/GenBank/DDBJ databases">
        <authorList>
            <person name="Jaros S."/>
            <person name="Januszkiewicz K."/>
            <person name="Wedrychowicz H."/>
        </authorList>
    </citation>
    <scope>NUCLEOTIDE SEQUENCE [LARGE SCALE GENOMIC DNA]</scope>
    <source>
        <strain evidence="1 2">GAS242</strain>
    </source>
</reference>
<protein>
    <submittedName>
        <fullName evidence="1">Uncharacterized protein</fullName>
    </submittedName>
</protein>
<name>A0A1M5RVV6_9BRAD</name>
<evidence type="ECO:0000313" key="2">
    <source>
        <dbReference type="Proteomes" id="UP000190675"/>
    </source>
</evidence>
<sequence>MPGAQCTRSLVCEVVVQDAHEYSQRSHRKSPGIPARNGFNGFLRTLPGDRAFLSPSLAAP</sequence>
<proteinExistence type="predicted"/>
<accession>A0A1M5RVV6</accession>
<gene>
    <name evidence="1" type="ORF">SAMN05444169_6798</name>
</gene>
<evidence type="ECO:0000313" key="1">
    <source>
        <dbReference type="EMBL" id="SHH30435.1"/>
    </source>
</evidence>
<dbReference type="EMBL" id="LT670818">
    <property type="protein sequence ID" value="SHH30435.1"/>
    <property type="molecule type" value="Genomic_DNA"/>
</dbReference>
<dbReference type="AlphaFoldDB" id="A0A1M5RVV6"/>
<organism evidence="1 2">
    <name type="scientific">Bradyrhizobium erythrophlei</name>
    <dbReference type="NCBI Taxonomy" id="1437360"/>
    <lineage>
        <taxon>Bacteria</taxon>
        <taxon>Pseudomonadati</taxon>
        <taxon>Pseudomonadota</taxon>
        <taxon>Alphaproteobacteria</taxon>
        <taxon>Hyphomicrobiales</taxon>
        <taxon>Nitrobacteraceae</taxon>
        <taxon>Bradyrhizobium</taxon>
    </lineage>
</organism>